<name>A0ABD5UZJ1_9EURY</name>
<sequence>MALMDRLRAIGPGAIVAAAFVGPGTVTTASVIGAEYAYVLVWTIVFSVVATIVLQEMSARLGLVSREGLGEALRAEFDNPAAKTASVVLVVSAIGVGTAAFQTGNIVGGAAGLATITGVGANVWGPLIGVVAAALLWTGNYKLIERTFVGLVIVMGLAFVANAILVRPDLGALGGGFVPTIPAGSAYLIAGLIGTTVVGYNLFLHASTVQERWDGPAELAECRTDTIASVVFGGAITLSIVVTAAAVFPAGTEIGDVGAMAAQLEPVFGGWALSFFAVGLFAAGFTSAMSAPLAGAYATAGALGWERDLTSTRFRAIWITILGTGTVFSGLGYDPVQVIVFAQVANGILLPILAMFLIYAMNNDALLGEHTNSTLQNALGAIVTLVVIGIGLQTLYDVLLL</sequence>
<dbReference type="Pfam" id="PF01566">
    <property type="entry name" value="Nramp"/>
    <property type="match status" value="1"/>
</dbReference>
<evidence type="ECO:0000256" key="5">
    <source>
        <dbReference type="ARBA" id="ARBA00023136"/>
    </source>
</evidence>
<evidence type="ECO:0000313" key="8">
    <source>
        <dbReference type="Proteomes" id="UP001596312"/>
    </source>
</evidence>
<feature type="transmembrane region" description="Helical" evidence="6">
    <location>
        <begin position="38"/>
        <end position="59"/>
    </location>
</feature>
<comment type="caution">
    <text evidence="7">The sequence shown here is derived from an EMBL/GenBank/DDBJ whole genome shotgun (WGS) entry which is preliminary data.</text>
</comment>
<evidence type="ECO:0000256" key="2">
    <source>
        <dbReference type="ARBA" id="ARBA00022448"/>
    </source>
</evidence>
<keyword evidence="4 6" id="KW-1133">Transmembrane helix</keyword>
<keyword evidence="5 6" id="KW-0472">Membrane</keyword>
<evidence type="ECO:0000256" key="1">
    <source>
        <dbReference type="ARBA" id="ARBA00004141"/>
    </source>
</evidence>
<feature type="transmembrane region" description="Helical" evidence="6">
    <location>
        <begin position="113"/>
        <end position="136"/>
    </location>
</feature>
<dbReference type="PRINTS" id="PR00447">
    <property type="entry name" value="NATRESASSCMP"/>
</dbReference>
<comment type="subcellular location">
    <subcellularLocation>
        <location evidence="1">Membrane</location>
        <topology evidence="1">Multi-pass membrane protein</topology>
    </subcellularLocation>
</comment>
<organism evidence="7 8">
    <name type="scientific">Halalkalicoccus tibetensis</name>
    <dbReference type="NCBI Taxonomy" id="175632"/>
    <lineage>
        <taxon>Archaea</taxon>
        <taxon>Methanobacteriati</taxon>
        <taxon>Methanobacteriota</taxon>
        <taxon>Stenosarchaea group</taxon>
        <taxon>Halobacteria</taxon>
        <taxon>Halobacteriales</taxon>
        <taxon>Halococcaceae</taxon>
        <taxon>Halalkalicoccus</taxon>
    </lineage>
</organism>
<feature type="transmembrane region" description="Helical" evidence="6">
    <location>
        <begin position="227"/>
        <end position="248"/>
    </location>
</feature>
<evidence type="ECO:0000256" key="3">
    <source>
        <dbReference type="ARBA" id="ARBA00022692"/>
    </source>
</evidence>
<dbReference type="GO" id="GO:0016020">
    <property type="term" value="C:membrane"/>
    <property type="evidence" value="ECO:0007669"/>
    <property type="project" value="UniProtKB-SubCell"/>
</dbReference>
<reference evidence="7 8" key="1">
    <citation type="journal article" date="2019" name="Int. J. Syst. Evol. Microbiol.">
        <title>The Global Catalogue of Microorganisms (GCM) 10K type strain sequencing project: providing services to taxonomists for standard genome sequencing and annotation.</title>
        <authorList>
            <consortium name="The Broad Institute Genomics Platform"/>
            <consortium name="The Broad Institute Genome Sequencing Center for Infectious Disease"/>
            <person name="Wu L."/>
            <person name="Ma J."/>
        </authorList>
    </citation>
    <scope>NUCLEOTIDE SEQUENCE [LARGE SCALE GENOMIC DNA]</scope>
    <source>
        <strain evidence="7 8">CGMCC 1.3240</strain>
    </source>
</reference>
<dbReference type="PANTHER" id="PTHR11706">
    <property type="entry name" value="SOLUTE CARRIER PROTEIN FAMILY 11 MEMBER"/>
    <property type="match status" value="1"/>
</dbReference>
<dbReference type="RefSeq" id="WP_340603146.1">
    <property type="nucleotide sequence ID" value="NZ_JBBMXV010000002.1"/>
</dbReference>
<evidence type="ECO:0000256" key="6">
    <source>
        <dbReference type="SAM" id="Phobius"/>
    </source>
</evidence>
<keyword evidence="2" id="KW-0813">Transport</keyword>
<feature type="transmembrane region" description="Helical" evidence="6">
    <location>
        <begin position="374"/>
        <end position="396"/>
    </location>
</feature>
<feature type="transmembrane region" description="Helical" evidence="6">
    <location>
        <begin position="186"/>
        <end position="206"/>
    </location>
</feature>
<protein>
    <submittedName>
        <fullName evidence="7">Nramp family divalent metal transporter</fullName>
    </submittedName>
</protein>
<accession>A0ABD5UZJ1</accession>
<feature type="transmembrane region" description="Helical" evidence="6">
    <location>
        <begin position="268"/>
        <end position="295"/>
    </location>
</feature>
<evidence type="ECO:0000256" key="4">
    <source>
        <dbReference type="ARBA" id="ARBA00022989"/>
    </source>
</evidence>
<gene>
    <name evidence="7" type="ORF">ACFQGH_05400</name>
</gene>
<dbReference type="Proteomes" id="UP001596312">
    <property type="component" value="Unassembled WGS sequence"/>
</dbReference>
<feature type="transmembrane region" description="Helical" evidence="6">
    <location>
        <begin position="80"/>
        <end position="101"/>
    </location>
</feature>
<keyword evidence="3 6" id="KW-0812">Transmembrane</keyword>
<feature type="transmembrane region" description="Helical" evidence="6">
    <location>
        <begin position="148"/>
        <end position="166"/>
    </location>
</feature>
<dbReference type="NCBIfam" id="NF037982">
    <property type="entry name" value="Nramp_1"/>
    <property type="match status" value="1"/>
</dbReference>
<dbReference type="InterPro" id="IPR001046">
    <property type="entry name" value="NRAMP_fam"/>
</dbReference>
<feature type="transmembrane region" description="Helical" evidence="6">
    <location>
        <begin position="339"/>
        <end position="362"/>
    </location>
</feature>
<proteinExistence type="predicted"/>
<dbReference type="PANTHER" id="PTHR11706:SF33">
    <property type="entry name" value="NATURAL RESISTANCE-ASSOCIATED MACROPHAGE PROTEIN 2"/>
    <property type="match status" value="1"/>
</dbReference>
<evidence type="ECO:0000313" key="7">
    <source>
        <dbReference type="EMBL" id="MFC6904632.1"/>
    </source>
</evidence>
<feature type="transmembrane region" description="Helical" evidence="6">
    <location>
        <begin position="316"/>
        <end position="333"/>
    </location>
</feature>
<dbReference type="AlphaFoldDB" id="A0ABD5UZJ1"/>
<keyword evidence="8" id="KW-1185">Reference proteome</keyword>
<dbReference type="EMBL" id="JBHSXQ010000002">
    <property type="protein sequence ID" value="MFC6904632.1"/>
    <property type="molecule type" value="Genomic_DNA"/>
</dbReference>